<feature type="transmembrane region" description="Helical" evidence="7">
    <location>
        <begin position="240"/>
        <end position="261"/>
    </location>
</feature>
<keyword evidence="3 9" id="KW-0808">Transferase</keyword>
<keyword evidence="2" id="KW-0328">Glycosyltransferase</keyword>
<dbReference type="Pfam" id="PF00535">
    <property type="entry name" value="Glycos_transf_2"/>
    <property type="match status" value="1"/>
</dbReference>
<dbReference type="InterPro" id="IPR001173">
    <property type="entry name" value="Glyco_trans_2-like"/>
</dbReference>
<dbReference type="GO" id="GO:0016757">
    <property type="term" value="F:glycosyltransferase activity"/>
    <property type="evidence" value="ECO:0007669"/>
    <property type="project" value="UniProtKB-KW"/>
</dbReference>
<dbReference type="GO" id="GO:0005886">
    <property type="term" value="C:plasma membrane"/>
    <property type="evidence" value="ECO:0007669"/>
    <property type="project" value="TreeGrafter"/>
</dbReference>
<evidence type="ECO:0000313" key="9">
    <source>
        <dbReference type="EMBL" id="QDP39084.1"/>
    </source>
</evidence>
<accession>A0A516KCF2</accession>
<dbReference type="CDD" id="cd04187">
    <property type="entry name" value="DPM1_like_bac"/>
    <property type="match status" value="1"/>
</dbReference>
<name>A0A516KCF2_9BACI</name>
<feature type="transmembrane region" description="Helical" evidence="7">
    <location>
        <begin position="273"/>
        <end position="297"/>
    </location>
</feature>
<dbReference type="InterPro" id="IPR050256">
    <property type="entry name" value="Glycosyltransferase_2"/>
</dbReference>
<dbReference type="SUPFAM" id="SSF53448">
    <property type="entry name" value="Nucleotide-diphospho-sugar transferases"/>
    <property type="match status" value="1"/>
</dbReference>
<dbReference type="OrthoDB" id="9807778at2"/>
<evidence type="ECO:0000256" key="2">
    <source>
        <dbReference type="ARBA" id="ARBA00022676"/>
    </source>
</evidence>
<evidence type="ECO:0000256" key="7">
    <source>
        <dbReference type="SAM" id="Phobius"/>
    </source>
</evidence>
<keyword evidence="4 7" id="KW-0812">Transmembrane</keyword>
<proteinExistence type="predicted"/>
<feature type="domain" description="Glycosyltransferase 2-like" evidence="8">
    <location>
        <begin position="9"/>
        <end position="176"/>
    </location>
</feature>
<dbReference type="PANTHER" id="PTHR48090:SF1">
    <property type="entry name" value="PROPHAGE BACTOPRENOL GLUCOSYL TRANSFERASE HOMOLOG"/>
    <property type="match status" value="1"/>
</dbReference>
<reference evidence="9 10" key="1">
    <citation type="submission" date="2019-07" db="EMBL/GenBank/DDBJ databases">
        <authorList>
            <person name="Li J."/>
        </authorList>
    </citation>
    <scope>NUCLEOTIDE SEQUENCE [LARGE SCALE GENOMIC DNA]</scope>
    <source>
        <strain evidence="9 10">TKL69</strain>
    </source>
</reference>
<evidence type="ECO:0000256" key="3">
    <source>
        <dbReference type="ARBA" id="ARBA00022679"/>
    </source>
</evidence>
<sequence>MQKKIPLLTIVVPCYNEEEILDTTIQQLTIVIDDLVKEQLIAPSSRILFVDDGSKDQTWRLIARACSQHTYVTGLKLARNVGHQLALLAGLERANSISDCTISIDADLQDDISVIREFLLKYREGYEIVYGVRKNRGTDTFFKRSTAQGYYRLMNKLGIPLIYNHADYRLMSKRALCELCRFQESNLFLRGIIPLIGFKTTEVYYDRKERLAGETKYPLRKMLSFALNGLTSFSIAPIRFVTYLGLSIFFISGLAGGYALLQKLLGATDAGWTSLMISIWFIGGLQLMGIGLIGEYISRIFLEVKRRPKYAIDVDLYTNADPLKYFRSNRGEVLKIKKVQWKQ</sequence>
<evidence type="ECO:0000256" key="4">
    <source>
        <dbReference type="ARBA" id="ARBA00022692"/>
    </source>
</evidence>
<organism evidence="9 10">
    <name type="scientific">Radiobacillus deserti</name>
    <dbReference type="NCBI Taxonomy" id="2594883"/>
    <lineage>
        <taxon>Bacteria</taxon>
        <taxon>Bacillati</taxon>
        <taxon>Bacillota</taxon>
        <taxon>Bacilli</taxon>
        <taxon>Bacillales</taxon>
        <taxon>Bacillaceae</taxon>
        <taxon>Radiobacillus</taxon>
    </lineage>
</organism>
<evidence type="ECO:0000313" key="10">
    <source>
        <dbReference type="Proteomes" id="UP000315215"/>
    </source>
</evidence>
<gene>
    <name evidence="9" type="ORF">FN924_01980</name>
</gene>
<dbReference type="PANTHER" id="PTHR48090">
    <property type="entry name" value="UNDECAPRENYL-PHOSPHATE 4-DEOXY-4-FORMAMIDO-L-ARABINOSE TRANSFERASE-RELATED"/>
    <property type="match status" value="1"/>
</dbReference>
<evidence type="ECO:0000259" key="8">
    <source>
        <dbReference type="Pfam" id="PF00535"/>
    </source>
</evidence>
<protein>
    <submittedName>
        <fullName evidence="9">Glycosyltransferase family 2 protein</fullName>
    </submittedName>
</protein>
<dbReference type="RefSeq" id="WP_143891834.1">
    <property type="nucleotide sequence ID" value="NZ_CP041666.1"/>
</dbReference>
<dbReference type="InterPro" id="IPR029044">
    <property type="entry name" value="Nucleotide-diphossugar_trans"/>
</dbReference>
<dbReference type="Gene3D" id="3.90.550.10">
    <property type="entry name" value="Spore Coat Polysaccharide Biosynthesis Protein SpsA, Chain A"/>
    <property type="match status" value="1"/>
</dbReference>
<evidence type="ECO:0000256" key="6">
    <source>
        <dbReference type="ARBA" id="ARBA00023136"/>
    </source>
</evidence>
<dbReference type="KEGG" id="aqt:FN924_01980"/>
<keyword evidence="10" id="KW-1185">Reference proteome</keyword>
<dbReference type="EMBL" id="CP041666">
    <property type="protein sequence ID" value="QDP39084.1"/>
    <property type="molecule type" value="Genomic_DNA"/>
</dbReference>
<keyword evidence="6 7" id="KW-0472">Membrane</keyword>
<comment type="subcellular location">
    <subcellularLocation>
        <location evidence="1">Membrane</location>
        <topology evidence="1">Multi-pass membrane protein</topology>
    </subcellularLocation>
</comment>
<evidence type="ECO:0000256" key="5">
    <source>
        <dbReference type="ARBA" id="ARBA00022989"/>
    </source>
</evidence>
<dbReference type="Proteomes" id="UP000315215">
    <property type="component" value="Chromosome"/>
</dbReference>
<dbReference type="AlphaFoldDB" id="A0A516KCF2"/>
<keyword evidence="5 7" id="KW-1133">Transmembrane helix</keyword>
<evidence type="ECO:0000256" key="1">
    <source>
        <dbReference type="ARBA" id="ARBA00004141"/>
    </source>
</evidence>